<proteinExistence type="predicted"/>
<keyword evidence="2" id="KW-1185">Reference proteome</keyword>
<comment type="caution">
    <text evidence="1">The sequence shown here is derived from an EMBL/GenBank/DDBJ whole genome shotgun (WGS) entry which is preliminary data.</text>
</comment>
<dbReference type="EMBL" id="JANBUN010001115">
    <property type="protein sequence ID" value="KAJ2799596.1"/>
    <property type="molecule type" value="Genomic_DNA"/>
</dbReference>
<evidence type="ECO:0000313" key="1">
    <source>
        <dbReference type="EMBL" id="KAJ2799596.1"/>
    </source>
</evidence>
<reference evidence="1" key="1">
    <citation type="submission" date="2022-07" db="EMBL/GenBank/DDBJ databases">
        <title>Phylogenomic reconstructions and comparative analyses of Kickxellomycotina fungi.</title>
        <authorList>
            <person name="Reynolds N.K."/>
            <person name="Stajich J.E."/>
            <person name="Barry K."/>
            <person name="Grigoriev I.V."/>
            <person name="Crous P."/>
            <person name="Smith M.E."/>
        </authorList>
    </citation>
    <scope>NUCLEOTIDE SEQUENCE</scope>
    <source>
        <strain evidence="1">BCRC 34780</strain>
    </source>
</reference>
<organism evidence="1 2">
    <name type="scientific">Coemansia helicoidea</name>
    <dbReference type="NCBI Taxonomy" id="1286919"/>
    <lineage>
        <taxon>Eukaryota</taxon>
        <taxon>Fungi</taxon>
        <taxon>Fungi incertae sedis</taxon>
        <taxon>Zoopagomycota</taxon>
        <taxon>Kickxellomycotina</taxon>
        <taxon>Kickxellomycetes</taxon>
        <taxon>Kickxellales</taxon>
        <taxon>Kickxellaceae</taxon>
        <taxon>Coemansia</taxon>
    </lineage>
</organism>
<protein>
    <submittedName>
        <fullName evidence="1">Uncharacterized protein</fullName>
    </submittedName>
</protein>
<dbReference type="Proteomes" id="UP001140087">
    <property type="component" value="Unassembled WGS sequence"/>
</dbReference>
<name>A0ACC1L384_9FUNG</name>
<evidence type="ECO:0000313" key="2">
    <source>
        <dbReference type="Proteomes" id="UP001140087"/>
    </source>
</evidence>
<accession>A0ACC1L384</accession>
<sequence>MASFYARVARDVDTFVRVESVEEEICELYSTYYATDSGSSRLERVDPTAQEIEVEIAGGARTVALTIAQNPHLNGERGQTGAVVWNSSVVMGEFLARQSVRGWDLAGVTAVELGAGCGVVGLAVHQLGARRVVLTDQARMMRLLARNAAANGPGAHPARGGGGGGGGGGGRRGMPERELLVTEFGWGHPPEDPRVLAHPVDVVIVSDCVYHEDVAPLLVASLVDVCRSRSDGVPVVALVGQELRSDLVHHVFVEHLVRHFVLFRVPVHPSVDPRYALYAMWLRTPAPC</sequence>
<gene>
    <name evidence="1" type="ORF">H4R21_003493</name>
</gene>